<dbReference type="InterPro" id="IPR058240">
    <property type="entry name" value="rSAM_sf"/>
</dbReference>
<dbReference type="GO" id="GO:0051539">
    <property type="term" value="F:4 iron, 4 sulfur cluster binding"/>
    <property type="evidence" value="ECO:0007669"/>
    <property type="project" value="UniProtKB-KW"/>
</dbReference>
<dbReference type="SFLD" id="SFLDF00348">
    <property type="entry name" value="FeFe_hydrogenase_maturase_(Hyd"/>
    <property type="match status" value="1"/>
</dbReference>
<evidence type="ECO:0000256" key="7">
    <source>
        <dbReference type="PIRSR" id="PIRSR004762-1"/>
    </source>
</evidence>
<feature type="binding site" evidence="7">
    <location>
        <position position="69"/>
    </location>
    <ligand>
        <name>[4Fe-4S] cluster</name>
        <dbReference type="ChEBI" id="CHEBI:49883"/>
        <note>4Fe-4S-S-AdoMet</note>
    </ligand>
</feature>
<dbReference type="STRING" id="937334.SAMN05444406_11533"/>
<dbReference type="Proteomes" id="UP000198577">
    <property type="component" value="Unassembled WGS sequence"/>
</dbReference>
<dbReference type="CDD" id="cd01335">
    <property type="entry name" value="Radical_SAM"/>
    <property type="match status" value="1"/>
</dbReference>
<evidence type="ECO:0000313" key="10">
    <source>
        <dbReference type="EMBL" id="SFQ16978.1"/>
    </source>
</evidence>
<protein>
    <submittedName>
        <fullName evidence="10">Iron-only hydrogenase maturation protein HydE</fullName>
    </submittedName>
</protein>
<name>A0A1I5WB77_9FIRM</name>
<dbReference type="PROSITE" id="PS51918">
    <property type="entry name" value="RADICAL_SAM"/>
    <property type="match status" value="1"/>
</dbReference>
<dbReference type="GO" id="GO:0042364">
    <property type="term" value="P:water-soluble vitamin biosynthetic process"/>
    <property type="evidence" value="ECO:0007669"/>
    <property type="project" value="UniProtKB-ARBA"/>
</dbReference>
<dbReference type="AlphaFoldDB" id="A0A1I5WB77"/>
<evidence type="ECO:0000256" key="3">
    <source>
        <dbReference type="ARBA" id="ARBA00022723"/>
    </source>
</evidence>
<dbReference type="InterPro" id="IPR034422">
    <property type="entry name" value="HydE/PylB-like"/>
</dbReference>
<dbReference type="NCBIfam" id="TIGR03956">
    <property type="entry name" value="rSAM_HydE"/>
    <property type="match status" value="1"/>
</dbReference>
<dbReference type="GO" id="GO:0044272">
    <property type="term" value="P:sulfur compound biosynthetic process"/>
    <property type="evidence" value="ECO:0007669"/>
    <property type="project" value="UniProtKB-ARBA"/>
</dbReference>
<dbReference type="PANTHER" id="PTHR43726">
    <property type="entry name" value="3-METHYLORNITHINE SYNTHASE"/>
    <property type="match status" value="1"/>
</dbReference>
<comment type="cofactor">
    <cofactor evidence="6">
        <name>[2Fe-2S] cluster</name>
        <dbReference type="ChEBI" id="CHEBI:190135"/>
    </cofactor>
</comment>
<sequence length="356" mass="40874">MNSLDLLLDKLYNTNELSRDELIYVLENLDEEHTQKLFDYARRTRDRYYGNKVYMRGLIEFSNICRMNCLYCGIRAGNSKAERYRLSEEEIFECCREGYALGYRTFVLQSGEDPWYTADRVVSIIARIKKSFPDAAITLSIGERDDDEYRAFFEAGAERYLLRHETASKSLYERLHPGASFDNRRRCLWVLKEIGYQVGAGFIVGLPGQTKQDLVEDLLFLKQLNPHMIGIGPFIPHKETPLGKEKAGTVEDTLVMVALARLLVPDCLLPATTAMGTLHPRGRELALMAGANVVMPNLSPVWARPKYELYQNKICIGEEAAHCRSCIERRINSVSMEVDMGRGDHYKFRQKRDKFA</sequence>
<feature type="binding site" evidence="8">
    <location>
        <position position="165"/>
    </location>
    <ligand>
        <name>S-adenosyl-L-methionine</name>
        <dbReference type="ChEBI" id="CHEBI:59789"/>
    </ligand>
</feature>
<dbReference type="GO" id="GO:0016740">
    <property type="term" value="F:transferase activity"/>
    <property type="evidence" value="ECO:0007669"/>
    <property type="project" value="TreeGrafter"/>
</dbReference>
<dbReference type="GO" id="GO:0046872">
    <property type="term" value="F:metal ion binding"/>
    <property type="evidence" value="ECO:0007669"/>
    <property type="project" value="UniProtKB-KW"/>
</dbReference>
<dbReference type="InterPro" id="IPR013785">
    <property type="entry name" value="Aldolase_TIM"/>
</dbReference>
<keyword evidence="3" id="KW-0479">Metal-binding</keyword>
<dbReference type="InterPro" id="IPR010722">
    <property type="entry name" value="BATS_dom"/>
</dbReference>
<dbReference type="SMART" id="SM00729">
    <property type="entry name" value="Elp3"/>
    <property type="match status" value="1"/>
</dbReference>
<keyword evidence="11" id="KW-1185">Reference proteome</keyword>
<reference evidence="10 11" key="1">
    <citation type="submission" date="2016-10" db="EMBL/GenBank/DDBJ databases">
        <authorList>
            <person name="de Groot N.N."/>
        </authorList>
    </citation>
    <scope>NUCLEOTIDE SEQUENCE [LARGE SCALE GENOMIC DNA]</scope>
    <source>
        <strain evidence="10 11">DSM 20678</strain>
    </source>
</reference>
<dbReference type="PANTHER" id="PTHR43726:SF1">
    <property type="entry name" value="BIOTIN SYNTHASE"/>
    <property type="match status" value="1"/>
</dbReference>
<dbReference type="PIRSF" id="PIRSF004762">
    <property type="entry name" value="CHP00423"/>
    <property type="match status" value="1"/>
</dbReference>
<organism evidence="10 11">
    <name type="scientific">Caldicoprobacter faecalis</name>
    <dbReference type="NCBI Taxonomy" id="937334"/>
    <lineage>
        <taxon>Bacteria</taxon>
        <taxon>Bacillati</taxon>
        <taxon>Bacillota</taxon>
        <taxon>Clostridia</taxon>
        <taxon>Caldicoprobacterales</taxon>
        <taxon>Caldicoprobacteraceae</taxon>
        <taxon>Caldicoprobacter</taxon>
    </lineage>
</organism>
<dbReference type="SMART" id="SM00876">
    <property type="entry name" value="BATS"/>
    <property type="match status" value="1"/>
</dbReference>
<keyword evidence="4 7" id="KW-0408">Iron</keyword>
<proteinExistence type="predicted"/>
<accession>A0A1I5WB77</accession>
<dbReference type="SFLD" id="SFLDS00029">
    <property type="entry name" value="Radical_SAM"/>
    <property type="match status" value="1"/>
</dbReference>
<dbReference type="InterPro" id="IPR007197">
    <property type="entry name" value="rSAM"/>
</dbReference>
<keyword evidence="1 7" id="KW-0004">4Fe-4S</keyword>
<evidence type="ECO:0000256" key="6">
    <source>
        <dbReference type="ARBA" id="ARBA00034078"/>
    </source>
</evidence>
<dbReference type="SFLD" id="SFLDG01280">
    <property type="entry name" value="HydE/PylB-like"/>
    <property type="match status" value="1"/>
</dbReference>
<evidence type="ECO:0000313" key="11">
    <source>
        <dbReference type="Proteomes" id="UP000198577"/>
    </source>
</evidence>
<keyword evidence="2 7" id="KW-0949">S-adenosyl-L-methionine</keyword>
<evidence type="ECO:0000256" key="2">
    <source>
        <dbReference type="ARBA" id="ARBA00022691"/>
    </source>
</evidence>
<dbReference type="Gene3D" id="3.20.20.70">
    <property type="entry name" value="Aldolase class I"/>
    <property type="match status" value="1"/>
</dbReference>
<dbReference type="InterPro" id="IPR024021">
    <property type="entry name" value="FeFe-hyd_HydE_rSAM"/>
</dbReference>
<comment type="cofactor">
    <cofactor evidence="7">
        <name>[4Fe-4S] cluster</name>
        <dbReference type="ChEBI" id="CHEBI:49883"/>
    </cofactor>
    <text evidence="7">Binds 1 [4Fe-4S] cluster. The cluster is coordinated with 3 cysteines and an exchangeable S-adenosyl-L-methionine.</text>
</comment>
<gene>
    <name evidence="10" type="ORF">SAMN05444406_11533</name>
</gene>
<keyword evidence="5 7" id="KW-0411">Iron-sulfur</keyword>
<evidence type="ECO:0000256" key="5">
    <source>
        <dbReference type="ARBA" id="ARBA00023014"/>
    </source>
</evidence>
<dbReference type="SFLD" id="SFLDG01060">
    <property type="entry name" value="BATS_domain_containing"/>
    <property type="match status" value="1"/>
</dbReference>
<feature type="binding site" evidence="8">
    <location>
        <position position="184"/>
    </location>
    <ligand>
        <name>S-adenosyl-L-methionine</name>
        <dbReference type="ChEBI" id="CHEBI:59789"/>
    </ligand>
</feature>
<feature type="binding site" evidence="7">
    <location>
        <position position="65"/>
    </location>
    <ligand>
        <name>[4Fe-4S] cluster</name>
        <dbReference type="ChEBI" id="CHEBI:49883"/>
        <note>4Fe-4S-S-AdoMet</note>
    </ligand>
</feature>
<feature type="domain" description="Radical SAM core" evidence="9">
    <location>
        <begin position="51"/>
        <end position="266"/>
    </location>
</feature>
<dbReference type="Pfam" id="PF04055">
    <property type="entry name" value="Radical_SAM"/>
    <property type="match status" value="1"/>
</dbReference>
<dbReference type="InterPro" id="IPR006638">
    <property type="entry name" value="Elp3/MiaA/NifB-like_rSAM"/>
</dbReference>
<feature type="binding site" evidence="8">
    <location>
        <position position="140"/>
    </location>
    <ligand>
        <name>(3R)-3-methyl-D-ornithine</name>
        <dbReference type="ChEBI" id="CHEBI:64642"/>
    </ligand>
</feature>
<dbReference type="EMBL" id="FOXR01000015">
    <property type="protein sequence ID" value="SFQ16978.1"/>
    <property type="molecule type" value="Genomic_DNA"/>
</dbReference>
<evidence type="ECO:0000256" key="4">
    <source>
        <dbReference type="ARBA" id="ARBA00023004"/>
    </source>
</evidence>
<evidence type="ECO:0000256" key="8">
    <source>
        <dbReference type="PIRSR" id="PIRSR004762-2"/>
    </source>
</evidence>
<evidence type="ECO:0000259" key="9">
    <source>
        <dbReference type="PROSITE" id="PS51918"/>
    </source>
</evidence>
<feature type="binding site" evidence="7">
    <location>
        <position position="72"/>
    </location>
    <ligand>
        <name>[4Fe-4S] cluster</name>
        <dbReference type="ChEBI" id="CHEBI:49883"/>
        <note>4Fe-4S-S-AdoMet</note>
    </ligand>
</feature>
<dbReference type="SUPFAM" id="SSF102114">
    <property type="entry name" value="Radical SAM enzymes"/>
    <property type="match status" value="1"/>
</dbReference>
<dbReference type="SFLD" id="SFLDG01082">
    <property type="entry name" value="B12-binding_domain_containing"/>
    <property type="match status" value="1"/>
</dbReference>
<evidence type="ECO:0000256" key="1">
    <source>
        <dbReference type="ARBA" id="ARBA00022485"/>
    </source>
</evidence>